<keyword evidence="9" id="KW-0809">Transit peptide</keyword>
<keyword evidence="11" id="KW-0472">Membrane</keyword>
<protein>
    <recommendedName>
        <fullName evidence="17">Acyl-coenzyme A thioesterase THEM4</fullName>
        <ecNumber evidence="16">3.1.2.2</ecNumber>
    </recommendedName>
    <alternativeName>
        <fullName evidence="18">Thioesterase superfamily member 4</fullName>
    </alternativeName>
</protein>
<comment type="subcellular location">
    <subcellularLocation>
        <location evidence="3">Cell projection</location>
        <location evidence="3">Ruffle membrane</location>
    </subcellularLocation>
    <subcellularLocation>
        <location evidence="2">Cytoplasm</location>
    </subcellularLocation>
    <subcellularLocation>
        <location evidence="1">Membrane</location>
        <topology evidence="1">Peripheral membrane protein</topology>
    </subcellularLocation>
</comment>
<evidence type="ECO:0000256" key="13">
    <source>
        <dbReference type="ARBA" id="ARBA00035852"/>
    </source>
</evidence>
<evidence type="ECO:0000256" key="15">
    <source>
        <dbReference type="ARBA" id="ARBA00038456"/>
    </source>
</evidence>
<dbReference type="Pfam" id="PF03061">
    <property type="entry name" value="4HBT"/>
    <property type="match status" value="1"/>
</dbReference>
<name>A0A841T996_9BACL</name>
<dbReference type="PANTHER" id="PTHR12418:SF19">
    <property type="entry name" value="ACYL-COENZYME A THIOESTERASE THEM4"/>
    <property type="match status" value="1"/>
</dbReference>
<evidence type="ECO:0000256" key="8">
    <source>
        <dbReference type="ARBA" id="ARBA00022832"/>
    </source>
</evidence>
<accession>A0A841T996</accession>
<dbReference type="EMBL" id="JACJVN010000005">
    <property type="protein sequence ID" value="MBB6675820.1"/>
    <property type="molecule type" value="Genomic_DNA"/>
</dbReference>
<evidence type="ECO:0000256" key="21">
    <source>
        <dbReference type="ARBA" id="ARBA00047969"/>
    </source>
</evidence>
<comment type="catalytic activity">
    <reaction evidence="22">
        <text>dodecanoyl-CoA + H2O = dodecanoate + CoA + H(+)</text>
        <dbReference type="Rhea" id="RHEA:30135"/>
        <dbReference type="ChEBI" id="CHEBI:15377"/>
        <dbReference type="ChEBI" id="CHEBI:15378"/>
        <dbReference type="ChEBI" id="CHEBI:18262"/>
        <dbReference type="ChEBI" id="CHEBI:57287"/>
        <dbReference type="ChEBI" id="CHEBI:57375"/>
    </reaction>
    <physiologicalReaction direction="left-to-right" evidence="22">
        <dbReference type="Rhea" id="RHEA:30136"/>
    </physiologicalReaction>
</comment>
<sequence>MELNTCYVCGKDNPRGLHISFEPSGDGAVAYYRCREEMNGWPGIQHGGITASLLDEAAGYVPYFLGLVAVTAKLEIRYMQPIKSGELLTITGKPIKRTSRTIEVESTIASENGEIKAQSIALMKILNERQREQLGLGGLL</sequence>
<dbReference type="SUPFAM" id="SSF54637">
    <property type="entry name" value="Thioesterase/thiol ester dehydrase-isomerase"/>
    <property type="match status" value="1"/>
</dbReference>
<keyword evidence="8" id="KW-0276">Fatty acid metabolism</keyword>
<dbReference type="GO" id="GO:0016020">
    <property type="term" value="C:membrane"/>
    <property type="evidence" value="ECO:0007669"/>
    <property type="project" value="UniProtKB-SubCell"/>
</dbReference>
<proteinExistence type="inferred from homology"/>
<dbReference type="EC" id="3.1.2.2" evidence="16"/>
<evidence type="ECO:0000313" key="26">
    <source>
        <dbReference type="Proteomes" id="UP000574133"/>
    </source>
</evidence>
<keyword evidence="7" id="KW-0378">Hydrolase</keyword>
<keyword evidence="5" id="KW-0963">Cytoplasm</keyword>
<comment type="caution">
    <text evidence="25">The sequence shown here is derived from an EMBL/GenBank/DDBJ whole genome shotgun (WGS) entry which is preliminary data.</text>
</comment>
<feature type="domain" description="Thioesterase" evidence="24">
    <location>
        <begin position="43"/>
        <end position="114"/>
    </location>
</feature>
<evidence type="ECO:0000313" key="25">
    <source>
        <dbReference type="EMBL" id="MBB6675820.1"/>
    </source>
</evidence>
<dbReference type="RefSeq" id="WP_185177129.1">
    <property type="nucleotide sequence ID" value="NZ_CBCSEP010000025.1"/>
</dbReference>
<evidence type="ECO:0000256" key="22">
    <source>
        <dbReference type="ARBA" id="ARBA00048074"/>
    </source>
</evidence>
<evidence type="ECO:0000256" key="6">
    <source>
        <dbReference type="ARBA" id="ARBA00022703"/>
    </source>
</evidence>
<evidence type="ECO:0000256" key="1">
    <source>
        <dbReference type="ARBA" id="ARBA00004170"/>
    </source>
</evidence>
<dbReference type="GO" id="GO:0016289">
    <property type="term" value="F:acyl-CoA hydrolase activity"/>
    <property type="evidence" value="ECO:0007669"/>
    <property type="project" value="UniProtKB-ARBA"/>
</dbReference>
<keyword evidence="12" id="KW-0966">Cell projection</keyword>
<keyword evidence="4" id="KW-1003">Cell membrane</keyword>
<dbReference type="InterPro" id="IPR006683">
    <property type="entry name" value="Thioestr_dom"/>
</dbReference>
<dbReference type="InterPro" id="IPR052365">
    <property type="entry name" value="THEM4/THEM5_acyl-CoA_thioest"/>
</dbReference>
<dbReference type="GO" id="GO:0005737">
    <property type="term" value="C:cytoplasm"/>
    <property type="evidence" value="ECO:0007669"/>
    <property type="project" value="UniProtKB-SubCell"/>
</dbReference>
<evidence type="ECO:0000256" key="4">
    <source>
        <dbReference type="ARBA" id="ARBA00022475"/>
    </source>
</evidence>
<gene>
    <name evidence="25" type="ORF">H4Q31_00575</name>
</gene>
<evidence type="ECO:0000256" key="12">
    <source>
        <dbReference type="ARBA" id="ARBA00023273"/>
    </source>
</evidence>
<evidence type="ECO:0000256" key="9">
    <source>
        <dbReference type="ARBA" id="ARBA00022946"/>
    </source>
</evidence>
<comment type="catalytic activity">
    <reaction evidence="14">
        <text>(9Z)-octadecenoyl-CoA + H2O = (9Z)-octadecenoate + CoA + H(+)</text>
        <dbReference type="Rhea" id="RHEA:40139"/>
        <dbReference type="ChEBI" id="CHEBI:15377"/>
        <dbReference type="ChEBI" id="CHEBI:15378"/>
        <dbReference type="ChEBI" id="CHEBI:30823"/>
        <dbReference type="ChEBI" id="CHEBI:57287"/>
        <dbReference type="ChEBI" id="CHEBI:57387"/>
    </reaction>
    <physiologicalReaction direction="left-to-right" evidence="14">
        <dbReference type="Rhea" id="RHEA:40140"/>
    </physiologicalReaction>
</comment>
<comment type="catalytic activity">
    <reaction evidence="19">
        <text>octanoyl-CoA + H2O = octanoate + CoA + H(+)</text>
        <dbReference type="Rhea" id="RHEA:30143"/>
        <dbReference type="ChEBI" id="CHEBI:15377"/>
        <dbReference type="ChEBI" id="CHEBI:15378"/>
        <dbReference type="ChEBI" id="CHEBI:25646"/>
        <dbReference type="ChEBI" id="CHEBI:57287"/>
        <dbReference type="ChEBI" id="CHEBI:57386"/>
    </reaction>
    <physiologicalReaction direction="left-to-right" evidence="19">
        <dbReference type="Rhea" id="RHEA:30144"/>
    </physiologicalReaction>
</comment>
<evidence type="ECO:0000256" key="3">
    <source>
        <dbReference type="ARBA" id="ARBA00004632"/>
    </source>
</evidence>
<evidence type="ECO:0000259" key="24">
    <source>
        <dbReference type="Pfam" id="PF03061"/>
    </source>
</evidence>
<organism evidence="25 26">
    <name type="scientific">Cohnella lubricantis</name>
    <dbReference type="NCBI Taxonomy" id="2163172"/>
    <lineage>
        <taxon>Bacteria</taxon>
        <taxon>Bacillati</taxon>
        <taxon>Bacillota</taxon>
        <taxon>Bacilli</taxon>
        <taxon>Bacillales</taxon>
        <taxon>Paenibacillaceae</taxon>
        <taxon>Cohnella</taxon>
    </lineage>
</organism>
<dbReference type="GO" id="GO:0006631">
    <property type="term" value="P:fatty acid metabolic process"/>
    <property type="evidence" value="ECO:0007669"/>
    <property type="project" value="UniProtKB-KW"/>
</dbReference>
<evidence type="ECO:0000256" key="23">
    <source>
        <dbReference type="ARBA" id="ARBA00048180"/>
    </source>
</evidence>
<keyword evidence="26" id="KW-1185">Reference proteome</keyword>
<dbReference type="InterPro" id="IPR029069">
    <property type="entry name" value="HotDog_dom_sf"/>
</dbReference>
<evidence type="ECO:0000256" key="2">
    <source>
        <dbReference type="ARBA" id="ARBA00004496"/>
    </source>
</evidence>
<evidence type="ECO:0000256" key="14">
    <source>
        <dbReference type="ARBA" id="ARBA00037002"/>
    </source>
</evidence>
<dbReference type="NCBIfam" id="TIGR00369">
    <property type="entry name" value="unchar_dom_1"/>
    <property type="match status" value="1"/>
</dbReference>
<evidence type="ECO:0000256" key="16">
    <source>
        <dbReference type="ARBA" id="ARBA00038848"/>
    </source>
</evidence>
<evidence type="ECO:0000256" key="11">
    <source>
        <dbReference type="ARBA" id="ARBA00023136"/>
    </source>
</evidence>
<evidence type="ECO:0000256" key="19">
    <source>
        <dbReference type="ARBA" id="ARBA00047588"/>
    </source>
</evidence>
<keyword evidence="10" id="KW-0443">Lipid metabolism</keyword>
<evidence type="ECO:0000256" key="7">
    <source>
        <dbReference type="ARBA" id="ARBA00022801"/>
    </source>
</evidence>
<dbReference type="InterPro" id="IPR003736">
    <property type="entry name" value="PAAI_dom"/>
</dbReference>
<keyword evidence="6" id="KW-0053">Apoptosis</keyword>
<comment type="catalytic activity">
    <reaction evidence="23">
        <text>tetradecanoyl-CoA + H2O = tetradecanoate + CoA + H(+)</text>
        <dbReference type="Rhea" id="RHEA:40119"/>
        <dbReference type="ChEBI" id="CHEBI:15377"/>
        <dbReference type="ChEBI" id="CHEBI:15378"/>
        <dbReference type="ChEBI" id="CHEBI:30807"/>
        <dbReference type="ChEBI" id="CHEBI:57287"/>
        <dbReference type="ChEBI" id="CHEBI:57385"/>
    </reaction>
    <physiologicalReaction direction="left-to-right" evidence="23">
        <dbReference type="Rhea" id="RHEA:40120"/>
    </physiologicalReaction>
</comment>
<evidence type="ECO:0000256" key="18">
    <source>
        <dbReference type="ARBA" id="ARBA00043210"/>
    </source>
</evidence>
<dbReference type="CDD" id="cd03443">
    <property type="entry name" value="PaaI_thioesterase"/>
    <property type="match status" value="1"/>
</dbReference>
<dbReference type="AlphaFoldDB" id="A0A841T996"/>
<dbReference type="Proteomes" id="UP000574133">
    <property type="component" value="Unassembled WGS sequence"/>
</dbReference>
<dbReference type="PANTHER" id="PTHR12418">
    <property type="entry name" value="ACYL-COENZYME A THIOESTERASE THEM4"/>
    <property type="match status" value="1"/>
</dbReference>
<dbReference type="Gene3D" id="3.10.129.10">
    <property type="entry name" value="Hotdog Thioesterase"/>
    <property type="match status" value="1"/>
</dbReference>
<evidence type="ECO:0000256" key="17">
    <source>
        <dbReference type="ARBA" id="ARBA00040123"/>
    </source>
</evidence>
<reference evidence="25 26" key="1">
    <citation type="submission" date="2020-08" db="EMBL/GenBank/DDBJ databases">
        <title>Cohnella phylogeny.</title>
        <authorList>
            <person name="Dunlap C."/>
        </authorList>
    </citation>
    <scope>NUCLEOTIDE SEQUENCE [LARGE SCALE GENOMIC DNA]</scope>
    <source>
        <strain evidence="25 26">DSM 103658</strain>
    </source>
</reference>
<comment type="catalytic activity">
    <reaction evidence="13">
        <text>(5Z,8Z,11Z,14Z)-eicosatetraenoyl-CoA + H2O = (5Z,8Z,11Z,14Z)-eicosatetraenoate + CoA + H(+)</text>
        <dbReference type="Rhea" id="RHEA:40151"/>
        <dbReference type="ChEBI" id="CHEBI:15377"/>
        <dbReference type="ChEBI" id="CHEBI:15378"/>
        <dbReference type="ChEBI" id="CHEBI:32395"/>
        <dbReference type="ChEBI" id="CHEBI:57287"/>
        <dbReference type="ChEBI" id="CHEBI:57368"/>
    </reaction>
    <physiologicalReaction direction="left-to-right" evidence="13">
        <dbReference type="Rhea" id="RHEA:40152"/>
    </physiologicalReaction>
</comment>
<evidence type="ECO:0000256" key="5">
    <source>
        <dbReference type="ARBA" id="ARBA00022490"/>
    </source>
</evidence>
<evidence type="ECO:0000256" key="20">
    <source>
        <dbReference type="ARBA" id="ARBA00047734"/>
    </source>
</evidence>
<comment type="catalytic activity">
    <reaction evidence="20">
        <text>hexadecanoyl-CoA + H2O = hexadecanoate + CoA + H(+)</text>
        <dbReference type="Rhea" id="RHEA:16645"/>
        <dbReference type="ChEBI" id="CHEBI:7896"/>
        <dbReference type="ChEBI" id="CHEBI:15377"/>
        <dbReference type="ChEBI" id="CHEBI:15378"/>
        <dbReference type="ChEBI" id="CHEBI:57287"/>
        <dbReference type="ChEBI" id="CHEBI:57379"/>
        <dbReference type="EC" id="3.1.2.2"/>
    </reaction>
    <physiologicalReaction direction="left-to-right" evidence="20">
        <dbReference type="Rhea" id="RHEA:16646"/>
    </physiologicalReaction>
</comment>
<comment type="similarity">
    <text evidence="15">Belongs to the THEM4/THEM5 thioesterase family.</text>
</comment>
<comment type="catalytic activity">
    <reaction evidence="21">
        <text>decanoyl-CoA + H2O = decanoate + CoA + H(+)</text>
        <dbReference type="Rhea" id="RHEA:40059"/>
        <dbReference type="ChEBI" id="CHEBI:15377"/>
        <dbReference type="ChEBI" id="CHEBI:15378"/>
        <dbReference type="ChEBI" id="CHEBI:27689"/>
        <dbReference type="ChEBI" id="CHEBI:57287"/>
        <dbReference type="ChEBI" id="CHEBI:61430"/>
    </reaction>
    <physiologicalReaction direction="left-to-right" evidence="21">
        <dbReference type="Rhea" id="RHEA:40060"/>
    </physiologicalReaction>
</comment>
<evidence type="ECO:0000256" key="10">
    <source>
        <dbReference type="ARBA" id="ARBA00023098"/>
    </source>
</evidence>